<name>A0ABP0MC25_9DINO</name>
<protein>
    <recommendedName>
        <fullName evidence="3">Exostosin GT47 domain-containing protein</fullName>
    </recommendedName>
</protein>
<dbReference type="Proteomes" id="UP001642484">
    <property type="component" value="Unassembled WGS sequence"/>
</dbReference>
<evidence type="ECO:0000313" key="2">
    <source>
        <dbReference type="Proteomes" id="UP001642484"/>
    </source>
</evidence>
<accession>A0ABP0MC25</accession>
<comment type="caution">
    <text evidence="1">The sequence shown here is derived from an EMBL/GenBank/DDBJ whole genome shotgun (WGS) entry which is preliminary data.</text>
</comment>
<reference evidence="1 2" key="1">
    <citation type="submission" date="2024-02" db="EMBL/GenBank/DDBJ databases">
        <authorList>
            <person name="Chen Y."/>
            <person name="Shah S."/>
            <person name="Dougan E. K."/>
            <person name="Thang M."/>
            <person name="Chan C."/>
        </authorList>
    </citation>
    <scope>NUCLEOTIDE SEQUENCE [LARGE SCALE GENOMIC DNA]</scope>
</reference>
<proteinExistence type="predicted"/>
<evidence type="ECO:0000313" key="1">
    <source>
        <dbReference type="EMBL" id="CAK9049033.1"/>
    </source>
</evidence>
<gene>
    <name evidence="1" type="ORF">CCMP2556_LOCUS25164</name>
</gene>
<sequence length="469" mass="53129">MPAPASTPVGAEEEDTALIEPSAGSAPATAPAAAASGGECDWLCRWLCRWRLCILLPLGVLIFFLGKEWNSLNLGISDSLPSNFSSSSLASAANAVSSAFTAVAPEASEDLQELLTKAVECLRLTTPELDGIKYPSDAEEHFLEVNRTLASFLPRHVPMHKWLLYQGPWIENFWINRFSQKWLERPRGTRLHEIFGPFIPIFVPFVDLKVMMKGKYPPGLMEALNRTLRRDCLYVTVSQHDEGLFGMPRGAERKQVDRIQQSSIPNLLVFSAGGYGHVPLPLLKQPEEPLPATPRLAQRPFFAGFVGGKNAPAVRTQMCDDVRSWADKNQKEVKFIFGYVKNWKDILQNSSLGLSPRGWGRNSFRTIELLQMGRIPVYVWSDEPWLFYRHLWDQEQIGFASHFTELPQTFDHIAADIHKLEAMEQRILELRESHFSFDGVIQWRDRRGETRDHHWDGVEDGECVWCGVV</sequence>
<evidence type="ECO:0008006" key="3">
    <source>
        <dbReference type="Google" id="ProtNLM"/>
    </source>
</evidence>
<dbReference type="EMBL" id="CAXAMN010016780">
    <property type="protein sequence ID" value="CAK9049033.1"/>
    <property type="molecule type" value="Genomic_DNA"/>
</dbReference>
<organism evidence="1 2">
    <name type="scientific">Durusdinium trenchii</name>
    <dbReference type="NCBI Taxonomy" id="1381693"/>
    <lineage>
        <taxon>Eukaryota</taxon>
        <taxon>Sar</taxon>
        <taxon>Alveolata</taxon>
        <taxon>Dinophyceae</taxon>
        <taxon>Suessiales</taxon>
        <taxon>Symbiodiniaceae</taxon>
        <taxon>Durusdinium</taxon>
    </lineage>
</organism>
<keyword evidence="2" id="KW-1185">Reference proteome</keyword>